<name>A0A2U1LY02_ARTAN</name>
<dbReference type="EMBL" id="PKPP01007262">
    <property type="protein sequence ID" value="PWA53896.1"/>
    <property type="molecule type" value="Genomic_DNA"/>
</dbReference>
<reference evidence="3 4" key="1">
    <citation type="journal article" date="2018" name="Mol. Plant">
        <title>The genome of Artemisia annua provides insight into the evolution of Asteraceae family and artemisinin biosynthesis.</title>
        <authorList>
            <person name="Shen Q."/>
            <person name="Zhang L."/>
            <person name="Liao Z."/>
            <person name="Wang S."/>
            <person name="Yan T."/>
            <person name="Shi P."/>
            <person name="Liu M."/>
            <person name="Fu X."/>
            <person name="Pan Q."/>
            <person name="Wang Y."/>
            <person name="Lv Z."/>
            <person name="Lu X."/>
            <person name="Zhang F."/>
            <person name="Jiang W."/>
            <person name="Ma Y."/>
            <person name="Chen M."/>
            <person name="Hao X."/>
            <person name="Li L."/>
            <person name="Tang Y."/>
            <person name="Lv G."/>
            <person name="Zhou Y."/>
            <person name="Sun X."/>
            <person name="Brodelius P.E."/>
            <person name="Rose J.K.C."/>
            <person name="Tang K."/>
        </authorList>
    </citation>
    <scope>NUCLEOTIDE SEQUENCE [LARGE SCALE GENOMIC DNA]</scope>
    <source>
        <strain evidence="4">cv. Huhao1</strain>
        <tissue evidence="3">Leaf</tissue>
    </source>
</reference>
<protein>
    <recommendedName>
        <fullName evidence="2">DC-UbP/UBTD2 N-terminal domain-containing protein</fullName>
    </recommendedName>
</protein>
<comment type="caution">
    <text evidence="3">The sequence shown here is derived from an EMBL/GenBank/DDBJ whole genome shotgun (WGS) entry which is preliminary data.</text>
</comment>
<proteinExistence type="predicted"/>
<dbReference type="Pfam" id="PF16455">
    <property type="entry name" value="UBD"/>
    <property type="match status" value="1"/>
</dbReference>
<dbReference type="PANTHER" id="PTHR13609">
    <property type="entry name" value="UBIQUITIN DOMAIN CONTAINING 1 PROTEIN-RELATED"/>
    <property type="match status" value="1"/>
</dbReference>
<evidence type="ECO:0000256" key="1">
    <source>
        <dbReference type="SAM" id="MobiDB-lite"/>
    </source>
</evidence>
<gene>
    <name evidence="3" type="ORF">CTI12_AA440460</name>
</gene>
<dbReference type="OrthoDB" id="1640476at2759"/>
<feature type="region of interest" description="Disordered" evidence="1">
    <location>
        <begin position="1"/>
        <end position="22"/>
    </location>
</feature>
<accession>A0A2U1LY02</accession>
<dbReference type="AlphaFoldDB" id="A0A2U1LY02"/>
<dbReference type="Gene3D" id="1.20.225.20">
    <property type="entry name" value="Ub domain-containing protein, DC-UbP/UBTD2, N-terminal domain"/>
    <property type="match status" value="1"/>
</dbReference>
<dbReference type="Proteomes" id="UP000245207">
    <property type="component" value="Unassembled WGS sequence"/>
</dbReference>
<evidence type="ECO:0000259" key="2">
    <source>
        <dbReference type="Pfam" id="PF16455"/>
    </source>
</evidence>
<keyword evidence="4" id="KW-1185">Reference proteome</keyword>
<dbReference type="InterPro" id="IPR039869">
    <property type="entry name" value="UBTD1/2"/>
</dbReference>
<evidence type="ECO:0000313" key="3">
    <source>
        <dbReference type="EMBL" id="PWA53896.1"/>
    </source>
</evidence>
<sequence length="125" mass="14012">MGCACVKPSTTSEDRTPARANPVRVRKPTPWAYGNRPLSSAQLQEMRNTFWQNAAQAGGRQEIWDALRAATEGDLRNAEKIIRDNKISLGNLDMTVCYDESGTSYNLPLYVLSEPTNMEHRVLRA</sequence>
<feature type="domain" description="DC-UbP/UBTD2 N-terminal" evidence="2">
    <location>
        <begin position="24"/>
        <end position="119"/>
    </location>
</feature>
<dbReference type="InterPro" id="IPR032752">
    <property type="entry name" value="DC-UbP/UBTD2_N"/>
</dbReference>
<dbReference type="InterPro" id="IPR038169">
    <property type="entry name" value="DC-UbP/UBTD2_N_sf"/>
</dbReference>
<organism evidence="3 4">
    <name type="scientific">Artemisia annua</name>
    <name type="common">Sweet wormwood</name>
    <dbReference type="NCBI Taxonomy" id="35608"/>
    <lineage>
        <taxon>Eukaryota</taxon>
        <taxon>Viridiplantae</taxon>
        <taxon>Streptophyta</taxon>
        <taxon>Embryophyta</taxon>
        <taxon>Tracheophyta</taxon>
        <taxon>Spermatophyta</taxon>
        <taxon>Magnoliopsida</taxon>
        <taxon>eudicotyledons</taxon>
        <taxon>Gunneridae</taxon>
        <taxon>Pentapetalae</taxon>
        <taxon>asterids</taxon>
        <taxon>campanulids</taxon>
        <taxon>Asterales</taxon>
        <taxon>Asteraceae</taxon>
        <taxon>Asteroideae</taxon>
        <taxon>Anthemideae</taxon>
        <taxon>Artemisiinae</taxon>
        <taxon>Artemisia</taxon>
    </lineage>
</organism>
<evidence type="ECO:0000313" key="4">
    <source>
        <dbReference type="Proteomes" id="UP000245207"/>
    </source>
</evidence>